<organism evidence="1 2">
    <name type="scientific">Chlamydia psittaci 99DC5</name>
    <dbReference type="NCBI Taxonomy" id="1112251"/>
    <lineage>
        <taxon>Bacteria</taxon>
        <taxon>Pseudomonadati</taxon>
        <taxon>Chlamydiota</taxon>
        <taxon>Chlamydiia</taxon>
        <taxon>Chlamydiales</taxon>
        <taxon>Chlamydiaceae</taxon>
        <taxon>Chlamydia/Chlamydophila group</taxon>
        <taxon>Chlamydia</taxon>
    </lineage>
</organism>
<accession>A0ABN0MPC2</accession>
<proteinExistence type="predicted"/>
<protein>
    <submittedName>
        <fullName evidence="1">Uncharacterized protein</fullName>
    </submittedName>
</protein>
<comment type="caution">
    <text evidence="1">The sequence shown here is derived from an EMBL/GenBank/DDBJ whole genome shotgun (WGS) entry which is preliminary data.</text>
</comment>
<name>A0ABN0MPC2_CHLPS</name>
<gene>
    <name evidence="1" type="ORF">CP99DC5_0491</name>
</gene>
<dbReference type="EMBL" id="ATLC01000045">
    <property type="protein sequence ID" value="EPJ28096.1"/>
    <property type="molecule type" value="Genomic_DNA"/>
</dbReference>
<evidence type="ECO:0000313" key="2">
    <source>
        <dbReference type="Proteomes" id="UP000014627"/>
    </source>
</evidence>
<dbReference type="Proteomes" id="UP000014627">
    <property type="component" value="Unassembled WGS sequence"/>
</dbReference>
<sequence length="60" mass="6856">MPLEICQIATKYAEDLTDHSKFLVALMQELPVLESEHVVLLSLLLDLSKSTKKMILDPRF</sequence>
<evidence type="ECO:0000313" key="1">
    <source>
        <dbReference type="EMBL" id="EPJ28096.1"/>
    </source>
</evidence>
<reference evidence="1 2" key="1">
    <citation type="submission" date="2013-04" db="EMBL/GenBank/DDBJ databases">
        <title>Genome sequence of Chlamydia psittaci 99DC5.</title>
        <authorList>
            <person name="Huot-Creasy H."/>
            <person name="McCracken C.L."/>
            <person name="Humphries M."/>
            <person name="Sachse K."/>
            <person name="Laroucau K."/>
            <person name="Bavoil P."/>
            <person name="Myers G.S."/>
        </authorList>
    </citation>
    <scope>NUCLEOTIDE SEQUENCE [LARGE SCALE GENOMIC DNA]</scope>
    <source>
        <strain evidence="1 2">99DC5</strain>
    </source>
</reference>
<keyword evidence="2" id="KW-1185">Reference proteome</keyword>